<dbReference type="PANTHER" id="PTHR34472">
    <property type="entry name" value="SULFUR CARRIER PROTEIN THIS"/>
    <property type="match status" value="1"/>
</dbReference>
<dbReference type="CDD" id="cd00565">
    <property type="entry name" value="Ubl_ThiS"/>
    <property type="match status" value="1"/>
</dbReference>
<proteinExistence type="predicted"/>
<protein>
    <submittedName>
        <fullName evidence="1">Sulfur carrier protein ThiS</fullName>
    </submittedName>
</protein>
<accession>A0A934HME4</accession>
<evidence type="ECO:0000313" key="1">
    <source>
        <dbReference type="EMBL" id="MBI6629596.1"/>
    </source>
</evidence>
<dbReference type="InterPro" id="IPR016155">
    <property type="entry name" value="Mopterin_synth/thiamin_S_b"/>
</dbReference>
<organism evidence="1 2">
    <name type="scientific">Pontibaca salina</name>
    <dbReference type="NCBI Taxonomy" id="2795731"/>
    <lineage>
        <taxon>Bacteria</taxon>
        <taxon>Pseudomonadati</taxon>
        <taxon>Pseudomonadota</taxon>
        <taxon>Alphaproteobacteria</taxon>
        <taxon>Rhodobacterales</taxon>
        <taxon>Roseobacteraceae</taxon>
        <taxon>Pontibaca</taxon>
    </lineage>
</organism>
<dbReference type="NCBIfam" id="TIGR01683">
    <property type="entry name" value="thiS"/>
    <property type="match status" value="1"/>
</dbReference>
<reference evidence="1" key="1">
    <citation type="submission" date="2020-12" db="EMBL/GenBank/DDBJ databases">
        <title>Pontibaca salina gen. nov., sp. nov., isolated from marine sediment.</title>
        <authorList>
            <person name="Bo J."/>
            <person name="Wang S."/>
            <person name="Song X."/>
            <person name="Du Z."/>
        </authorList>
    </citation>
    <scope>NUCLEOTIDE SEQUENCE</scope>
    <source>
        <strain evidence="1">S1109L</strain>
    </source>
</reference>
<dbReference type="AlphaFoldDB" id="A0A934HME4"/>
<evidence type="ECO:0000313" key="2">
    <source>
        <dbReference type="Proteomes" id="UP000613255"/>
    </source>
</evidence>
<dbReference type="InterPro" id="IPR012675">
    <property type="entry name" value="Beta-grasp_dom_sf"/>
</dbReference>
<name>A0A934HME4_9RHOB</name>
<dbReference type="Pfam" id="PF02597">
    <property type="entry name" value="ThiS"/>
    <property type="match status" value="1"/>
</dbReference>
<comment type="caution">
    <text evidence="1">The sequence shown here is derived from an EMBL/GenBank/DDBJ whole genome shotgun (WGS) entry which is preliminary data.</text>
</comment>
<dbReference type="InterPro" id="IPR003749">
    <property type="entry name" value="ThiS/MoaD-like"/>
</dbReference>
<dbReference type="PANTHER" id="PTHR34472:SF1">
    <property type="entry name" value="SULFUR CARRIER PROTEIN THIS"/>
    <property type="match status" value="1"/>
</dbReference>
<sequence length="65" mass="6689">MKIDVNGSPREIDAANLAAALEQLGWGEARVATALNGRFVPVSARPGTPLSTGDRLEVLAAMQGG</sequence>
<dbReference type="EMBL" id="JAEIJD010000004">
    <property type="protein sequence ID" value="MBI6629596.1"/>
    <property type="molecule type" value="Genomic_DNA"/>
</dbReference>
<dbReference type="RefSeq" id="WP_198685625.1">
    <property type="nucleotide sequence ID" value="NZ_JAEIJD010000004.1"/>
</dbReference>
<keyword evidence="2" id="KW-1185">Reference proteome</keyword>
<gene>
    <name evidence="1" type="primary">thiS</name>
    <name evidence="1" type="ORF">JAO82_06825</name>
</gene>
<dbReference type="Proteomes" id="UP000613255">
    <property type="component" value="Unassembled WGS sequence"/>
</dbReference>
<dbReference type="SUPFAM" id="SSF54285">
    <property type="entry name" value="MoaD/ThiS"/>
    <property type="match status" value="1"/>
</dbReference>
<dbReference type="Gene3D" id="3.10.20.30">
    <property type="match status" value="1"/>
</dbReference>
<dbReference type="InterPro" id="IPR010035">
    <property type="entry name" value="Thi_S"/>
</dbReference>